<feature type="region of interest" description="Disordered" evidence="1">
    <location>
        <begin position="1"/>
        <end position="24"/>
    </location>
</feature>
<reference evidence="2 3" key="1">
    <citation type="journal article" date="2018" name="Nat. Ecol. Evol.">
        <title>Genomic signatures of mitonuclear coevolution across populations of Tigriopus californicus.</title>
        <authorList>
            <person name="Barreto F.S."/>
            <person name="Watson E.T."/>
            <person name="Lima T.G."/>
            <person name="Willett C.S."/>
            <person name="Edmands S."/>
            <person name="Li W."/>
            <person name="Burton R.S."/>
        </authorList>
    </citation>
    <scope>NUCLEOTIDE SEQUENCE [LARGE SCALE GENOMIC DNA]</scope>
    <source>
        <strain evidence="2 3">San Diego</strain>
    </source>
</reference>
<evidence type="ECO:0000313" key="3">
    <source>
        <dbReference type="Proteomes" id="UP000318571"/>
    </source>
</evidence>
<keyword evidence="3" id="KW-1185">Reference proteome</keyword>
<organism evidence="2 3">
    <name type="scientific">Tigriopus californicus</name>
    <name type="common">Marine copepod</name>
    <dbReference type="NCBI Taxonomy" id="6832"/>
    <lineage>
        <taxon>Eukaryota</taxon>
        <taxon>Metazoa</taxon>
        <taxon>Ecdysozoa</taxon>
        <taxon>Arthropoda</taxon>
        <taxon>Crustacea</taxon>
        <taxon>Multicrustacea</taxon>
        <taxon>Hexanauplia</taxon>
        <taxon>Copepoda</taxon>
        <taxon>Harpacticoida</taxon>
        <taxon>Harpacticidae</taxon>
        <taxon>Tigriopus</taxon>
    </lineage>
</organism>
<gene>
    <name evidence="2" type="ORF">TCAL_15165</name>
</gene>
<sequence length="93" mass="10362">MLRKASAGDENHNSARPLSSTSSLNQINAEIFINREICHKLETSNRDQHGNERVPHTYCASVSEPWYCTLEGNEQGNEEGNEEGNEDNEGNEG</sequence>
<feature type="non-terminal residue" evidence="2">
    <location>
        <position position="93"/>
    </location>
</feature>
<feature type="region of interest" description="Disordered" evidence="1">
    <location>
        <begin position="70"/>
        <end position="93"/>
    </location>
</feature>
<dbReference type="EMBL" id="VCGU01000010">
    <property type="protein sequence ID" value="TRY68929.1"/>
    <property type="molecule type" value="Genomic_DNA"/>
</dbReference>
<name>A0A553NU19_TIGCA</name>
<feature type="compositionally biased region" description="Basic and acidic residues" evidence="1">
    <location>
        <begin position="1"/>
        <end position="13"/>
    </location>
</feature>
<evidence type="ECO:0000313" key="2">
    <source>
        <dbReference type="EMBL" id="TRY68929.1"/>
    </source>
</evidence>
<evidence type="ECO:0000256" key="1">
    <source>
        <dbReference type="SAM" id="MobiDB-lite"/>
    </source>
</evidence>
<feature type="compositionally biased region" description="Polar residues" evidence="1">
    <location>
        <begin position="14"/>
        <end position="24"/>
    </location>
</feature>
<dbReference type="Proteomes" id="UP000318571">
    <property type="component" value="Chromosome 1"/>
</dbReference>
<comment type="caution">
    <text evidence="2">The sequence shown here is derived from an EMBL/GenBank/DDBJ whole genome shotgun (WGS) entry which is preliminary data.</text>
</comment>
<accession>A0A553NU19</accession>
<proteinExistence type="predicted"/>
<dbReference type="AlphaFoldDB" id="A0A553NU19"/>
<feature type="compositionally biased region" description="Acidic residues" evidence="1">
    <location>
        <begin position="76"/>
        <end position="93"/>
    </location>
</feature>
<protein>
    <submittedName>
        <fullName evidence="2">Uncharacterized protein</fullName>
    </submittedName>
</protein>